<accession>A0A6C0R1C1</accession>
<dbReference type="KEGG" id="vg:55626506"/>
<dbReference type="PROSITE" id="PS50943">
    <property type="entry name" value="HTH_CROC1"/>
    <property type="match status" value="1"/>
</dbReference>
<keyword evidence="3" id="KW-1185">Reference proteome</keyword>
<dbReference type="GO" id="GO:0003677">
    <property type="term" value="F:DNA binding"/>
    <property type="evidence" value="ECO:0007669"/>
    <property type="project" value="UniProtKB-KW"/>
</dbReference>
<reference evidence="2 3" key="1">
    <citation type="submission" date="2019-12" db="EMBL/GenBank/DDBJ databases">
        <title>Alteromonas phage V22 represents a new genus of marine bacteriophages that requires a novel tail fiber chaperone for host recognition.</title>
        <authorList>
            <person name="Gonzalez-Serrano R."/>
            <person name="Dunne M."/>
            <person name="Rosselli R."/>
            <person name="Martin-Cuadrado A.-B."/>
            <person name="Grosboillot V."/>
            <person name="Zinsli L."/>
            <person name="Roda-Garcia J.J."/>
            <person name="Loessner M.J."/>
            <person name="Rodriguez-Valera F."/>
        </authorList>
    </citation>
    <scope>NUCLEOTIDE SEQUENCE [LARGE SCALE GENOMIC DNA]</scope>
</reference>
<organism evidence="2 3">
    <name type="scientific">Alteromonas phage vB_AmeM_PT11-V22</name>
    <dbReference type="NCBI Taxonomy" id="2704031"/>
    <lineage>
        <taxon>Viruses</taxon>
        <taxon>Duplodnaviria</taxon>
        <taxon>Heunggongvirae</taxon>
        <taxon>Uroviricota</taxon>
        <taxon>Caudoviricetes</taxon>
        <taxon>Myoalterovirus</taxon>
        <taxon>Myoalterovirus PT11V22</taxon>
    </lineage>
</organism>
<feature type="domain" description="HTH cro/C1-type" evidence="1">
    <location>
        <begin position="16"/>
        <end position="70"/>
    </location>
</feature>
<dbReference type="InterPro" id="IPR001387">
    <property type="entry name" value="Cro/C1-type_HTH"/>
</dbReference>
<evidence type="ECO:0000313" key="2">
    <source>
        <dbReference type="EMBL" id="QHZ59763.1"/>
    </source>
</evidence>
<sequence>MNNYLDKLKESLIDQMVKAMKENNISAYRAAKESNVNPAYMSILLNKKSNATLDRIITIAEAIGLKVDDIIFRLEVDNK</sequence>
<keyword evidence="2" id="KW-0238">DNA-binding</keyword>
<dbReference type="Pfam" id="PF13443">
    <property type="entry name" value="HTH_26"/>
    <property type="match status" value="1"/>
</dbReference>
<dbReference type="Gene3D" id="1.10.260.40">
    <property type="entry name" value="lambda repressor-like DNA-binding domains"/>
    <property type="match status" value="1"/>
</dbReference>
<dbReference type="InterPro" id="IPR010982">
    <property type="entry name" value="Lambda_DNA-bd_dom_sf"/>
</dbReference>
<dbReference type="EMBL" id="MN877442">
    <property type="protein sequence ID" value="QHZ59763.1"/>
    <property type="molecule type" value="Genomic_DNA"/>
</dbReference>
<dbReference type="SUPFAM" id="SSF47413">
    <property type="entry name" value="lambda repressor-like DNA-binding domains"/>
    <property type="match status" value="1"/>
</dbReference>
<evidence type="ECO:0000259" key="1">
    <source>
        <dbReference type="PROSITE" id="PS50943"/>
    </source>
</evidence>
<name>A0A6C0R1C1_9CAUD</name>
<protein>
    <submittedName>
        <fullName evidence="2">DNA-binding HTH domain-containing protein</fullName>
    </submittedName>
</protein>
<dbReference type="SMART" id="SM00530">
    <property type="entry name" value="HTH_XRE"/>
    <property type="match status" value="1"/>
</dbReference>
<dbReference type="RefSeq" id="YP_009855766.1">
    <property type="nucleotide sequence ID" value="NC_048847.1"/>
</dbReference>
<dbReference type="Proteomes" id="UP000479357">
    <property type="component" value="Segment"/>
</dbReference>
<dbReference type="GeneID" id="55626506"/>
<proteinExistence type="predicted"/>
<evidence type="ECO:0000313" key="3">
    <source>
        <dbReference type="Proteomes" id="UP000479357"/>
    </source>
</evidence>